<dbReference type="RefSeq" id="WP_143488313.1">
    <property type="nucleotide sequence ID" value="NZ_VJOY01000006.1"/>
</dbReference>
<comment type="caution">
    <text evidence="1">The sequence shown here is derived from an EMBL/GenBank/DDBJ whole genome shotgun (WGS) entry which is preliminary data.</text>
</comment>
<evidence type="ECO:0000313" key="1">
    <source>
        <dbReference type="EMBL" id="TRX75011.1"/>
    </source>
</evidence>
<accession>A0A553GZT0</accession>
<organism evidence="1 2">
    <name type="scientific">Pseudomonas mangiferae</name>
    <dbReference type="NCBI Taxonomy" id="2593654"/>
    <lineage>
        <taxon>Bacteria</taxon>
        <taxon>Pseudomonadati</taxon>
        <taxon>Pseudomonadota</taxon>
        <taxon>Gammaproteobacteria</taxon>
        <taxon>Pseudomonadales</taxon>
        <taxon>Pseudomonadaceae</taxon>
        <taxon>Pseudomonas</taxon>
    </lineage>
</organism>
<protein>
    <submittedName>
        <fullName evidence="1">Uncharacterized protein</fullName>
    </submittedName>
</protein>
<gene>
    <name evidence="1" type="ORF">FM069_10860</name>
</gene>
<dbReference type="AlphaFoldDB" id="A0A553GZT0"/>
<name>A0A553GZT0_9PSED</name>
<evidence type="ECO:0000313" key="2">
    <source>
        <dbReference type="Proteomes" id="UP000315235"/>
    </source>
</evidence>
<proteinExistence type="predicted"/>
<dbReference type="EMBL" id="VJOY01000006">
    <property type="protein sequence ID" value="TRX75011.1"/>
    <property type="molecule type" value="Genomic_DNA"/>
</dbReference>
<dbReference type="Proteomes" id="UP000315235">
    <property type="component" value="Unassembled WGS sequence"/>
</dbReference>
<keyword evidence="2" id="KW-1185">Reference proteome</keyword>
<reference evidence="1 2" key="1">
    <citation type="submission" date="2019-07" db="EMBL/GenBank/DDBJ databases">
        <title>Pseudomonas mangiferae sp. nov., isolated from bark of mango tree in Thailand.</title>
        <authorList>
            <person name="Srisuk N."/>
            <person name="Anurat P."/>
        </authorList>
    </citation>
    <scope>NUCLEOTIDE SEQUENCE [LARGE SCALE GENOMIC DNA]</scope>
    <source>
        <strain evidence="1 2">DMKU_BBB3-04</strain>
    </source>
</reference>
<sequence length="212" mass="23676">MKWAVFTHVKDAYHVFTPQGLQEGALLAFQTGRSFAEEACLSFEFSSPNYFTQANIGHLTIGIGRTTDAETGQPSLQGKGIVIGNVSAYGCNGECTQTDYTNTVAIESYWATGNCVHGQDSQSPLELQDALTYRVEVRVLPPCQRIQYTLWSRGRHGKWKTLHHADVHDKDFGNSDNAAGWWIGEVFSQHAWLVNFRSIKWRFDGVDEASTP</sequence>